<evidence type="ECO:0000256" key="7">
    <source>
        <dbReference type="ARBA" id="ARBA00023015"/>
    </source>
</evidence>
<evidence type="ECO:0000259" key="13">
    <source>
        <dbReference type="PROSITE" id="PS50805"/>
    </source>
</evidence>
<evidence type="ECO:0000256" key="4">
    <source>
        <dbReference type="ARBA" id="ARBA00022737"/>
    </source>
</evidence>
<dbReference type="FunFam" id="3.30.160.60:FF:001630">
    <property type="entry name" value="Zinc finger protein 888"/>
    <property type="match status" value="1"/>
</dbReference>
<feature type="domain" description="KRAB-related" evidence="14">
    <location>
        <begin position="110"/>
        <end position="174"/>
    </location>
</feature>
<evidence type="ECO:0000256" key="6">
    <source>
        <dbReference type="ARBA" id="ARBA00022833"/>
    </source>
</evidence>
<dbReference type="Gene3D" id="3.30.160.60">
    <property type="entry name" value="Classic Zinc Finger"/>
    <property type="match status" value="9"/>
</dbReference>
<feature type="domain" description="C2H2-type" evidence="12">
    <location>
        <begin position="297"/>
        <end position="324"/>
    </location>
</feature>
<feature type="domain" description="C2H2-type" evidence="12">
    <location>
        <begin position="409"/>
        <end position="436"/>
    </location>
</feature>
<dbReference type="InterPro" id="IPR036236">
    <property type="entry name" value="Znf_C2H2_sf"/>
</dbReference>
<keyword evidence="9" id="KW-0539">Nucleus</keyword>
<feature type="region of interest" description="Disordered" evidence="11">
    <location>
        <begin position="1"/>
        <end position="20"/>
    </location>
</feature>
<dbReference type="CDD" id="cd07765">
    <property type="entry name" value="KRAB_A-box"/>
    <property type="match status" value="1"/>
</dbReference>
<dbReference type="FunFam" id="3.30.160.60:FF:000688">
    <property type="entry name" value="zinc finger protein 197 isoform X1"/>
    <property type="match status" value="1"/>
</dbReference>
<dbReference type="GO" id="GO:0000981">
    <property type="term" value="F:DNA-binding transcription factor activity, RNA polymerase II-specific"/>
    <property type="evidence" value="ECO:0007669"/>
    <property type="project" value="TreeGrafter"/>
</dbReference>
<dbReference type="PROSITE" id="PS00028">
    <property type="entry name" value="ZINC_FINGER_C2H2_1"/>
    <property type="match status" value="9"/>
</dbReference>
<feature type="domain" description="C2H2-type" evidence="12">
    <location>
        <begin position="493"/>
        <end position="520"/>
    </location>
</feature>
<keyword evidence="5 10" id="KW-0863">Zinc-finger</keyword>
<evidence type="ECO:0000256" key="1">
    <source>
        <dbReference type="ARBA" id="ARBA00004123"/>
    </source>
</evidence>
<proteinExistence type="inferred from homology"/>
<dbReference type="InterPro" id="IPR036051">
    <property type="entry name" value="KRAB_dom_sf"/>
</dbReference>
<dbReference type="SUPFAM" id="SSF109640">
    <property type="entry name" value="KRAB domain (Kruppel-associated box)"/>
    <property type="match status" value="1"/>
</dbReference>
<feature type="domain" description="C2H2-type" evidence="12">
    <location>
        <begin position="521"/>
        <end position="548"/>
    </location>
</feature>
<comment type="similarity">
    <text evidence="2">Belongs to the krueppel C2H2-type zinc-finger protein family.</text>
</comment>
<evidence type="ECO:0000256" key="8">
    <source>
        <dbReference type="ARBA" id="ARBA00023163"/>
    </source>
</evidence>
<sequence>MAGPQHKPPGVPKEESPLHHKGVMSPQALTWCCDHHPMLEQCYLGSFPASYLCAGTLSRAEQQPPGKEPVNLALQRTSPGRLEERGSLTPEPGQMQREQSRPPKQGESLELQEVFEDVAVYFTQKEWELLEDEDKVLYRDQMMKNYQALISLDPAEVNESLLSFCCYNTWMMHFFIFSSDIGTNIRKIDSIGNWPDVADKWPVRACSTQAARSTAQRLGELCAAEGAWLLSRAEEETPVEGHADLKPPQTSPGSFGEMDYLRPEKKQWHQGQGRPQKQMENVAVNQCQHFHLKRKMHHCTECRKSFICWQDLFQHQCVQMGEQPHQCTKCGKSFKQLSSLARHRSMHTRKKPHQCSECGKSFYLSSNLTKHQLIHTGRKPHQCSECGKSFTRSSHLSRHQLIHTGEKPHQCSECGKSFTRFSHLSRHQLTHTGQKPHQCSECGKSFTRFSYLSWHQLIHTGEKPHQCSECGKSFAQSSRLTQHQLIHIGDKPHQCSECGKSFAESSHLTQHQRIHTGEKPYQCSECGKCFTQSSTLARHQRTHIGEKPHQCSECGKSFTRSSHLSRHQLIHTGEKPHYLLTKPHNLT</sequence>
<comment type="caution">
    <text evidence="15">The sequence shown here is derived from an EMBL/GenBank/DDBJ whole genome shotgun (WGS) entry which is preliminary data.</text>
</comment>
<dbReference type="Gene3D" id="6.10.140.140">
    <property type="match status" value="1"/>
</dbReference>
<dbReference type="Pfam" id="PF00096">
    <property type="entry name" value="zf-C2H2"/>
    <property type="match status" value="9"/>
</dbReference>
<feature type="domain" description="C2H2-type" evidence="12">
    <location>
        <begin position="353"/>
        <end position="380"/>
    </location>
</feature>
<reference evidence="15 16" key="1">
    <citation type="journal article" date="2012" name="Genome Biol.">
        <title>Sequencing three crocodilian genomes to illuminate the evolution of archosaurs and amniotes.</title>
        <authorList>
            <person name="St John J.A."/>
            <person name="Braun E.L."/>
            <person name="Isberg S.R."/>
            <person name="Miles L.G."/>
            <person name="Chong A.Y."/>
            <person name="Gongora J."/>
            <person name="Dalzell P."/>
            <person name="Moran C."/>
            <person name="Bed'hom B."/>
            <person name="Abzhanov A."/>
            <person name="Burgess S.C."/>
            <person name="Cooksey A.M."/>
            <person name="Castoe T.A."/>
            <person name="Crawford N.G."/>
            <person name="Densmore L.D."/>
            <person name="Drew J.C."/>
            <person name="Edwards S.V."/>
            <person name="Faircloth B.C."/>
            <person name="Fujita M.K."/>
            <person name="Greenwold M.J."/>
            <person name="Hoffmann F.G."/>
            <person name="Howard J.M."/>
            <person name="Iguchi T."/>
            <person name="Janes D.E."/>
            <person name="Khan S.Y."/>
            <person name="Kohno S."/>
            <person name="de Koning A.J."/>
            <person name="Lance S.L."/>
            <person name="McCarthy F.M."/>
            <person name="McCormack J.E."/>
            <person name="Merchant M.E."/>
            <person name="Peterson D.G."/>
            <person name="Pollock D.D."/>
            <person name="Pourmand N."/>
            <person name="Raney B.J."/>
            <person name="Roessler K.A."/>
            <person name="Sanford J.R."/>
            <person name="Sawyer R.H."/>
            <person name="Schmidt C.J."/>
            <person name="Triplett E.W."/>
            <person name="Tuberville T.D."/>
            <person name="Venegas-Anaya M."/>
            <person name="Howard J.T."/>
            <person name="Jarvis E.D."/>
            <person name="Guillette L.J.Jr."/>
            <person name="Glenn T.C."/>
            <person name="Green R.E."/>
            <person name="Ray D.A."/>
        </authorList>
    </citation>
    <scope>NUCLEOTIDE SEQUENCE [LARGE SCALE GENOMIC DNA]</scope>
    <source>
        <strain evidence="15">KSC_2009_1</strain>
    </source>
</reference>
<feature type="domain" description="C2H2-type" evidence="12">
    <location>
        <begin position="437"/>
        <end position="464"/>
    </location>
</feature>
<dbReference type="FunFam" id="3.30.160.60:FF:000912">
    <property type="entry name" value="Zinc finger protein 660"/>
    <property type="match status" value="1"/>
</dbReference>
<evidence type="ECO:0000313" key="15">
    <source>
        <dbReference type="EMBL" id="KYO32315.1"/>
    </source>
</evidence>
<name>A0A151N716_ALLMI</name>
<dbReference type="PANTHER" id="PTHR23235:SF178">
    <property type="entry name" value="C2H2-TYPE DOMAIN-CONTAINING PROTEIN-RELATED"/>
    <property type="match status" value="1"/>
</dbReference>
<dbReference type="PROSITE" id="PS50806">
    <property type="entry name" value="KRAB_RELATED"/>
    <property type="match status" value="1"/>
</dbReference>
<dbReference type="FunFam" id="3.30.160.60:FF:002343">
    <property type="entry name" value="Zinc finger protein 33A"/>
    <property type="match status" value="1"/>
</dbReference>
<accession>A0A151N716</accession>
<evidence type="ECO:0000313" key="16">
    <source>
        <dbReference type="Proteomes" id="UP000050525"/>
    </source>
</evidence>
<dbReference type="Proteomes" id="UP000050525">
    <property type="component" value="Unassembled WGS sequence"/>
</dbReference>
<evidence type="ECO:0000259" key="14">
    <source>
        <dbReference type="PROSITE" id="PS50806"/>
    </source>
</evidence>
<keyword evidence="4" id="KW-0677">Repeat</keyword>
<dbReference type="PANTHER" id="PTHR23235">
    <property type="entry name" value="KRUEPPEL-LIKE TRANSCRIPTION FACTOR"/>
    <property type="match status" value="1"/>
</dbReference>
<dbReference type="InterPro" id="IPR013087">
    <property type="entry name" value="Znf_C2H2_type"/>
</dbReference>
<comment type="subcellular location">
    <subcellularLocation>
        <location evidence="1">Nucleus</location>
    </subcellularLocation>
</comment>
<dbReference type="FunFam" id="3.30.160.60:FF:000295">
    <property type="entry name" value="zinc finger protein 19"/>
    <property type="match status" value="1"/>
</dbReference>
<dbReference type="FunFam" id="3.30.160.60:FF:000200">
    <property type="entry name" value="zinc finger protein 510 isoform X2"/>
    <property type="match status" value="1"/>
</dbReference>
<feature type="domain" description="C2H2-type" evidence="12">
    <location>
        <begin position="381"/>
        <end position="408"/>
    </location>
</feature>
<dbReference type="FunFam" id="3.30.160.60:FF:001158">
    <property type="entry name" value="zinc finger protein 22"/>
    <property type="match status" value="1"/>
</dbReference>
<evidence type="ECO:0000259" key="12">
    <source>
        <dbReference type="PROSITE" id="PS50157"/>
    </source>
</evidence>
<keyword evidence="8" id="KW-0804">Transcription</keyword>
<dbReference type="FunFam" id="3.30.160.60:FF:002090">
    <property type="entry name" value="Zinc finger protein 473"/>
    <property type="match status" value="1"/>
</dbReference>
<protein>
    <submittedName>
        <fullName evidence="15">Uncharacterized protein</fullName>
    </submittedName>
</protein>
<feature type="domain" description="C2H2-type" evidence="12">
    <location>
        <begin position="465"/>
        <end position="492"/>
    </location>
</feature>
<dbReference type="PROSITE" id="PS50157">
    <property type="entry name" value="ZINC_FINGER_C2H2_2"/>
    <property type="match status" value="10"/>
</dbReference>
<dbReference type="FunFam" id="3.30.160.60:FF:000671">
    <property type="entry name" value="Zinc finger protein 26"/>
    <property type="match status" value="1"/>
</dbReference>
<dbReference type="EMBL" id="AKHW03003945">
    <property type="protein sequence ID" value="KYO32315.1"/>
    <property type="molecule type" value="Genomic_DNA"/>
</dbReference>
<evidence type="ECO:0000256" key="9">
    <source>
        <dbReference type="ARBA" id="ARBA00023242"/>
    </source>
</evidence>
<keyword evidence="7" id="KW-0805">Transcription regulation</keyword>
<feature type="domain" description="KRAB" evidence="13">
    <location>
        <begin position="113"/>
        <end position="213"/>
    </location>
</feature>
<dbReference type="GO" id="GO:0005634">
    <property type="term" value="C:nucleus"/>
    <property type="evidence" value="ECO:0007669"/>
    <property type="project" value="UniProtKB-SubCell"/>
</dbReference>
<feature type="compositionally biased region" description="Pro residues" evidence="11">
    <location>
        <begin position="1"/>
        <end position="11"/>
    </location>
</feature>
<feature type="domain" description="C2H2-type" evidence="12">
    <location>
        <begin position="549"/>
        <end position="576"/>
    </location>
</feature>
<evidence type="ECO:0000256" key="10">
    <source>
        <dbReference type="PROSITE-ProRule" id="PRU00042"/>
    </source>
</evidence>
<dbReference type="PROSITE" id="PS50805">
    <property type="entry name" value="KRAB"/>
    <property type="match status" value="1"/>
</dbReference>
<organism evidence="15 16">
    <name type="scientific">Alligator mississippiensis</name>
    <name type="common">American alligator</name>
    <dbReference type="NCBI Taxonomy" id="8496"/>
    <lineage>
        <taxon>Eukaryota</taxon>
        <taxon>Metazoa</taxon>
        <taxon>Chordata</taxon>
        <taxon>Craniata</taxon>
        <taxon>Vertebrata</taxon>
        <taxon>Euteleostomi</taxon>
        <taxon>Archelosauria</taxon>
        <taxon>Archosauria</taxon>
        <taxon>Crocodylia</taxon>
        <taxon>Alligatoridae</taxon>
        <taxon>Alligatorinae</taxon>
        <taxon>Alligator</taxon>
    </lineage>
</organism>
<dbReference type="Pfam" id="PF01352">
    <property type="entry name" value="KRAB"/>
    <property type="match status" value="1"/>
</dbReference>
<evidence type="ECO:0000256" key="11">
    <source>
        <dbReference type="SAM" id="MobiDB-lite"/>
    </source>
</evidence>
<keyword evidence="16" id="KW-1185">Reference proteome</keyword>
<keyword evidence="6" id="KW-0862">Zinc</keyword>
<keyword evidence="3" id="KW-0479">Metal-binding</keyword>
<dbReference type="GO" id="GO:0000978">
    <property type="term" value="F:RNA polymerase II cis-regulatory region sequence-specific DNA binding"/>
    <property type="evidence" value="ECO:0007669"/>
    <property type="project" value="TreeGrafter"/>
</dbReference>
<feature type="region of interest" description="Disordered" evidence="11">
    <location>
        <begin position="60"/>
        <end position="106"/>
    </location>
</feature>
<evidence type="ECO:0000256" key="5">
    <source>
        <dbReference type="ARBA" id="ARBA00022771"/>
    </source>
</evidence>
<dbReference type="InterPro" id="IPR003655">
    <property type="entry name" value="aKRAB"/>
</dbReference>
<feature type="domain" description="C2H2-type" evidence="12">
    <location>
        <begin position="325"/>
        <end position="352"/>
    </location>
</feature>
<evidence type="ECO:0000256" key="3">
    <source>
        <dbReference type="ARBA" id="ARBA00022723"/>
    </source>
</evidence>
<dbReference type="GO" id="GO:0008270">
    <property type="term" value="F:zinc ion binding"/>
    <property type="evidence" value="ECO:0007669"/>
    <property type="project" value="UniProtKB-KW"/>
</dbReference>
<dbReference type="SUPFAM" id="SSF57667">
    <property type="entry name" value="beta-beta-alpha zinc fingers"/>
    <property type="match status" value="5"/>
</dbReference>
<evidence type="ECO:0000256" key="2">
    <source>
        <dbReference type="ARBA" id="ARBA00006991"/>
    </source>
</evidence>
<dbReference type="AlphaFoldDB" id="A0A151N716"/>
<dbReference type="SMART" id="SM00355">
    <property type="entry name" value="ZnF_C2H2"/>
    <property type="match status" value="9"/>
</dbReference>
<dbReference type="InterPro" id="IPR001909">
    <property type="entry name" value="KRAB"/>
</dbReference>
<gene>
    <name evidence="15" type="ORF">Y1Q_0000383</name>
</gene>
<dbReference type="SMART" id="SM00349">
    <property type="entry name" value="KRAB"/>
    <property type="match status" value="1"/>
</dbReference>